<keyword evidence="5" id="KW-1185">Reference proteome</keyword>
<dbReference type="PANTHER" id="PTHR43877">
    <property type="entry name" value="AMINOALKYLPHOSPHONATE N-ACETYLTRANSFERASE-RELATED-RELATED"/>
    <property type="match status" value="1"/>
</dbReference>
<dbReference type="PROSITE" id="PS51186">
    <property type="entry name" value="GNAT"/>
    <property type="match status" value="1"/>
</dbReference>
<dbReference type="InterPro" id="IPR000182">
    <property type="entry name" value="GNAT_dom"/>
</dbReference>
<dbReference type="Pfam" id="PF00583">
    <property type="entry name" value="Acetyltransf_1"/>
    <property type="match status" value="1"/>
</dbReference>
<evidence type="ECO:0000313" key="4">
    <source>
        <dbReference type="EMBL" id="GGK21965.1"/>
    </source>
</evidence>
<dbReference type="Proteomes" id="UP000662200">
    <property type="component" value="Unassembled WGS sequence"/>
</dbReference>
<protein>
    <submittedName>
        <fullName evidence="4">N-acetyltransferase</fullName>
    </submittedName>
</protein>
<sequence length="182" mass="18802">MTDRTSALRPAVPADAAALHALAAVTFPLACPAHVSAASAAAFVAAELSAARFAGYLADPERELFVAEAAGALAGYTMLVHGEPADADAAAALTVRPTAELSKCYVHPDHFGTGVAADLVAASVAAAARRGAAAVWLGVNQQNARANRFYDRCGFAVVGHKRFRVGDNLEEDFVRERVLTAG</sequence>
<dbReference type="RefSeq" id="WP_189113275.1">
    <property type="nucleotide sequence ID" value="NZ_BMQC01000003.1"/>
</dbReference>
<reference evidence="4" key="2">
    <citation type="submission" date="2020-09" db="EMBL/GenBank/DDBJ databases">
        <authorList>
            <person name="Sun Q."/>
            <person name="Ohkuma M."/>
        </authorList>
    </citation>
    <scope>NUCLEOTIDE SEQUENCE</scope>
    <source>
        <strain evidence="4">JCM 3091</strain>
    </source>
</reference>
<dbReference type="InterPro" id="IPR016181">
    <property type="entry name" value="Acyl_CoA_acyltransferase"/>
</dbReference>
<reference evidence="4" key="1">
    <citation type="journal article" date="2014" name="Int. J. Syst. Evol. Microbiol.">
        <title>Complete genome sequence of Corynebacterium casei LMG S-19264T (=DSM 44701T), isolated from a smear-ripened cheese.</title>
        <authorList>
            <consortium name="US DOE Joint Genome Institute (JGI-PGF)"/>
            <person name="Walter F."/>
            <person name="Albersmeier A."/>
            <person name="Kalinowski J."/>
            <person name="Ruckert C."/>
        </authorList>
    </citation>
    <scope>NUCLEOTIDE SEQUENCE</scope>
    <source>
        <strain evidence="4">JCM 3091</strain>
    </source>
</reference>
<name>A0A8J3BMJ0_9ACTN</name>
<proteinExistence type="predicted"/>
<keyword evidence="1" id="KW-0808">Transferase</keyword>
<dbReference type="AlphaFoldDB" id="A0A8J3BMJ0"/>
<gene>
    <name evidence="4" type="ORF">GCM10010124_13080</name>
</gene>
<evidence type="ECO:0000259" key="3">
    <source>
        <dbReference type="PROSITE" id="PS51186"/>
    </source>
</evidence>
<dbReference type="SUPFAM" id="SSF55729">
    <property type="entry name" value="Acyl-CoA N-acyltransferases (Nat)"/>
    <property type="match status" value="1"/>
</dbReference>
<feature type="domain" description="N-acetyltransferase" evidence="3">
    <location>
        <begin position="6"/>
        <end position="176"/>
    </location>
</feature>
<evidence type="ECO:0000256" key="2">
    <source>
        <dbReference type="ARBA" id="ARBA00023315"/>
    </source>
</evidence>
<dbReference type="InterPro" id="IPR050832">
    <property type="entry name" value="Bact_Acetyltransf"/>
</dbReference>
<organism evidence="4 5">
    <name type="scientific">Pilimelia terevasa</name>
    <dbReference type="NCBI Taxonomy" id="53372"/>
    <lineage>
        <taxon>Bacteria</taxon>
        <taxon>Bacillati</taxon>
        <taxon>Actinomycetota</taxon>
        <taxon>Actinomycetes</taxon>
        <taxon>Micromonosporales</taxon>
        <taxon>Micromonosporaceae</taxon>
        <taxon>Pilimelia</taxon>
    </lineage>
</organism>
<accession>A0A8J3BMJ0</accession>
<evidence type="ECO:0000256" key="1">
    <source>
        <dbReference type="ARBA" id="ARBA00022679"/>
    </source>
</evidence>
<dbReference type="Gene3D" id="3.40.630.30">
    <property type="match status" value="1"/>
</dbReference>
<comment type="caution">
    <text evidence="4">The sequence shown here is derived from an EMBL/GenBank/DDBJ whole genome shotgun (WGS) entry which is preliminary data.</text>
</comment>
<dbReference type="GO" id="GO:0016747">
    <property type="term" value="F:acyltransferase activity, transferring groups other than amino-acyl groups"/>
    <property type="evidence" value="ECO:0007669"/>
    <property type="project" value="InterPro"/>
</dbReference>
<evidence type="ECO:0000313" key="5">
    <source>
        <dbReference type="Proteomes" id="UP000662200"/>
    </source>
</evidence>
<dbReference type="EMBL" id="BMQC01000003">
    <property type="protein sequence ID" value="GGK21965.1"/>
    <property type="molecule type" value="Genomic_DNA"/>
</dbReference>
<keyword evidence="2" id="KW-0012">Acyltransferase</keyword>